<feature type="transmembrane region" description="Helical" evidence="1">
    <location>
        <begin position="41"/>
        <end position="64"/>
    </location>
</feature>
<feature type="transmembrane region" description="Helical" evidence="1">
    <location>
        <begin position="191"/>
        <end position="212"/>
    </location>
</feature>
<keyword evidence="2" id="KW-0378">Hydrolase</keyword>
<feature type="transmembrane region" description="Helical" evidence="1">
    <location>
        <begin position="218"/>
        <end position="238"/>
    </location>
</feature>
<reference evidence="2 3" key="1">
    <citation type="submission" date="2016-10" db="EMBL/GenBank/DDBJ databases">
        <authorList>
            <person name="Varghese N."/>
            <person name="Submissions S."/>
        </authorList>
    </citation>
    <scope>NUCLEOTIDE SEQUENCE [LARGE SCALE GENOMIC DNA]</scope>
    <source>
        <strain evidence="2 3">DSM 19299</strain>
    </source>
</reference>
<sequence>MAYWEMKSSNLFSVVTDFLKFIYRPDCKKVDDFFAVKIQKLLLLFLIVLVIRVILISMGEFFISTSFKKDISQPDLKILLLSCSLVPVLEEIAFRLPLLFSSINLSLSTSILSFFLINRFFLVDNHYDIGNYFFLRALMALIIGAIVWFMSKKYAYNLKLFYSRKLCLIVYGYSLIFALMHIGNYEMKSNFLIASVWLVLPHIAAGLLYSFVRVKYGFFYSLSIHVINNLIPVIAFFFI</sequence>
<evidence type="ECO:0000313" key="2">
    <source>
        <dbReference type="EMBL" id="SDJ88030.1"/>
    </source>
</evidence>
<keyword evidence="1" id="KW-1133">Transmembrane helix</keyword>
<evidence type="ECO:0000256" key="1">
    <source>
        <dbReference type="SAM" id="Phobius"/>
    </source>
</evidence>
<evidence type="ECO:0000313" key="3">
    <source>
        <dbReference type="Proteomes" id="UP000199426"/>
    </source>
</evidence>
<protein>
    <submittedName>
        <fullName evidence="2">CAAX protease self-immunity</fullName>
    </submittedName>
</protein>
<comment type="caution">
    <text evidence="2">The sequence shown here is derived from an EMBL/GenBank/DDBJ whole genome shotgun (WGS) entry which is preliminary data.</text>
</comment>
<keyword evidence="3" id="KW-1185">Reference proteome</keyword>
<keyword evidence="1" id="KW-0812">Transmembrane</keyword>
<feature type="transmembrane region" description="Helical" evidence="1">
    <location>
        <begin position="162"/>
        <end position="179"/>
    </location>
</feature>
<keyword evidence="1" id="KW-0472">Membrane</keyword>
<proteinExistence type="predicted"/>
<keyword evidence="2" id="KW-0645">Protease</keyword>
<dbReference type="GO" id="GO:0008233">
    <property type="term" value="F:peptidase activity"/>
    <property type="evidence" value="ECO:0007669"/>
    <property type="project" value="UniProtKB-KW"/>
</dbReference>
<feature type="transmembrane region" description="Helical" evidence="1">
    <location>
        <begin position="100"/>
        <end position="121"/>
    </location>
</feature>
<dbReference type="EMBL" id="FNEG01000010">
    <property type="protein sequence ID" value="SDJ88030.1"/>
    <property type="molecule type" value="Genomic_DNA"/>
</dbReference>
<organism evidence="2 3">
    <name type="scientific">Chryseobacterium jejuense</name>
    <dbReference type="NCBI Taxonomy" id="445960"/>
    <lineage>
        <taxon>Bacteria</taxon>
        <taxon>Pseudomonadati</taxon>
        <taxon>Bacteroidota</taxon>
        <taxon>Flavobacteriia</taxon>
        <taxon>Flavobacteriales</taxon>
        <taxon>Weeksellaceae</taxon>
        <taxon>Chryseobacterium group</taxon>
        <taxon>Chryseobacterium</taxon>
    </lineage>
</organism>
<name>A0ABY0QBT9_CHRJE</name>
<dbReference type="Proteomes" id="UP000199426">
    <property type="component" value="Unassembled WGS sequence"/>
</dbReference>
<dbReference type="RefSeq" id="WP_089739632.1">
    <property type="nucleotide sequence ID" value="NZ_FNEG01000010.1"/>
</dbReference>
<feature type="transmembrane region" description="Helical" evidence="1">
    <location>
        <begin position="133"/>
        <end position="150"/>
    </location>
</feature>
<dbReference type="GO" id="GO:0006508">
    <property type="term" value="P:proteolysis"/>
    <property type="evidence" value="ECO:0007669"/>
    <property type="project" value="UniProtKB-KW"/>
</dbReference>
<accession>A0ABY0QBT9</accession>
<gene>
    <name evidence="2" type="ORF">SAMN05421542_4577</name>
</gene>